<reference evidence="4" key="1">
    <citation type="submission" date="2013-09" db="EMBL/GenBank/DDBJ databases">
        <title>Corchorus olitorius genome sequencing.</title>
        <authorList>
            <person name="Alam M."/>
            <person name="Haque M.S."/>
            <person name="Islam M.S."/>
            <person name="Emdad E.M."/>
            <person name="Islam M.M."/>
            <person name="Ahmed B."/>
            <person name="Halim A."/>
            <person name="Hossen Q.M.M."/>
            <person name="Hossain M.Z."/>
            <person name="Ahmed R."/>
            <person name="Khan M.M."/>
            <person name="Islam R."/>
            <person name="Rashid M.M."/>
            <person name="Khan S.A."/>
            <person name="Rahman M.S."/>
            <person name="Alam M."/>
            <person name="Yahiya A.S."/>
            <person name="Khan M.S."/>
            <person name="Azam M.S."/>
            <person name="Haque T."/>
            <person name="Lashkar M.Z.H."/>
            <person name="Akhand A.I."/>
            <person name="Morshed G."/>
            <person name="Roy S."/>
            <person name="Uddin K.S."/>
            <person name="Rabeya T."/>
            <person name="Hossain A.S."/>
            <person name="Chowdhury A."/>
            <person name="Snigdha A.R."/>
            <person name="Mortoza M.S."/>
            <person name="Matin S.A."/>
            <person name="Hoque S.M.E."/>
            <person name="Islam M.K."/>
            <person name="Roy D.K."/>
            <person name="Haider R."/>
            <person name="Moosa M.M."/>
            <person name="Elias S.M."/>
            <person name="Hasan A.M."/>
            <person name="Jahan S."/>
            <person name="Shafiuddin M."/>
            <person name="Mahmood N."/>
            <person name="Shommy N.S."/>
        </authorList>
    </citation>
    <scope>NUCLEOTIDE SEQUENCE [LARGE SCALE GENOMIC DNA]</scope>
    <source>
        <strain evidence="4">cv. O-4</strain>
    </source>
</reference>
<organism evidence="3 4">
    <name type="scientific">Corchorus olitorius</name>
    <dbReference type="NCBI Taxonomy" id="93759"/>
    <lineage>
        <taxon>Eukaryota</taxon>
        <taxon>Viridiplantae</taxon>
        <taxon>Streptophyta</taxon>
        <taxon>Embryophyta</taxon>
        <taxon>Tracheophyta</taxon>
        <taxon>Spermatophyta</taxon>
        <taxon>Magnoliopsida</taxon>
        <taxon>eudicotyledons</taxon>
        <taxon>Gunneridae</taxon>
        <taxon>Pentapetalae</taxon>
        <taxon>rosids</taxon>
        <taxon>malvids</taxon>
        <taxon>Malvales</taxon>
        <taxon>Malvaceae</taxon>
        <taxon>Grewioideae</taxon>
        <taxon>Apeibeae</taxon>
        <taxon>Corchorus</taxon>
    </lineage>
</organism>
<accession>A0A1R3IT85</accession>
<evidence type="ECO:0000256" key="2">
    <source>
        <dbReference type="SAM" id="Phobius"/>
    </source>
</evidence>
<sequence>MEEREGRKMREREREGARTVQREGAGRLLNELVEIGLMCMGGEVALQMLLMLILYNAY</sequence>
<proteinExistence type="predicted"/>
<keyword evidence="2" id="KW-1133">Transmembrane helix</keyword>
<evidence type="ECO:0000313" key="4">
    <source>
        <dbReference type="Proteomes" id="UP000187203"/>
    </source>
</evidence>
<gene>
    <name evidence="3" type="ORF">COLO4_21464</name>
</gene>
<dbReference type="EMBL" id="AWUE01017679">
    <property type="protein sequence ID" value="OMO85730.1"/>
    <property type="molecule type" value="Genomic_DNA"/>
</dbReference>
<feature type="transmembrane region" description="Helical" evidence="2">
    <location>
        <begin position="32"/>
        <end position="55"/>
    </location>
</feature>
<keyword evidence="2" id="KW-0812">Transmembrane</keyword>
<name>A0A1R3IT85_9ROSI</name>
<dbReference type="Proteomes" id="UP000187203">
    <property type="component" value="Unassembled WGS sequence"/>
</dbReference>
<comment type="caution">
    <text evidence="3">The sequence shown here is derived from an EMBL/GenBank/DDBJ whole genome shotgun (WGS) entry which is preliminary data.</text>
</comment>
<keyword evidence="4" id="KW-1185">Reference proteome</keyword>
<dbReference type="AlphaFoldDB" id="A0A1R3IT85"/>
<keyword evidence="2" id="KW-0472">Membrane</keyword>
<evidence type="ECO:0000313" key="3">
    <source>
        <dbReference type="EMBL" id="OMO85730.1"/>
    </source>
</evidence>
<protein>
    <submittedName>
        <fullName evidence="3">Uncharacterized protein</fullName>
    </submittedName>
</protein>
<evidence type="ECO:0000256" key="1">
    <source>
        <dbReference type="SAM" id="MobiDB-lite"/>
    </source>
</evidence>
<feature type="region of interest" description="Disordered" evidence="1">
    <location>
        <begin position="1"/>
        <end position="21"/>
    </location>
</feature>